<dbReference type="Gene3D" id="1.10.375.10">
    <property type="entry name" value="Human Immunodeficiency Virus Type 1 Capsid Protein"/>
    <property type="match status" value="1"/>
</dbReference>
<dbReference type="AlphaFoldDB" id="A0A061HX77"/>
<dbReference type="PANTHER" id="PTHR40389:SF3">
    <property type="entry name" value="IGE-BINDING PROTEIN"/>
    <property type="match status" value="1"/>
</dbReference>
<dbReference type="Pfam" id="PF00607">
    <property type="entry name" value="Gag_p24"/>
    <property type="match status" value="1"/>
</dbReference>
<name>A0A061HX77_CRIGR</name>
<proteinExistence type="predicted"/>
<protein>
    <submittedName>
        <fullName evidence="1">Retroviral nucleocapsid protein Gag containing protein</fullName>
    </submittedName>
</protein>
<dbReference type="GO" id="GO:0016032">
    <property type="term" value="P:viral process"/>
    <property type="evidence" value="ECO:0007669"/>
    <property type="project" value="InterPro"/>
</dbReference>
<evidence type="ECO:0000313" key="2">
    <source>
        <dbReference type="Proteomes" id="UP000030759"/>
    </source>
</evidence>
<accession>A0A061HX77</accession>
<evidence type="ECO:0000313" key="1">
    <source>
        <dbReference type="EMBL" id="ERE69554.1"/>
    </source>
</evidence>
<reference evidence="2" key="1">
    <citation type="journal article" date="2013" name="Nat. Biotechnol.">
        <title>Chinese hamster genome sequenced from sorted chromosomes.</title>
        <authorList>
            <person name="Brinkrolf K."/>
            <person name="Rupp O."/>
            <person name="Laux H."/>
            <person name="Kollin F."/>
            <person name="Ernst W."/>
            <person name="Linke B."/>
            <person name="Kofler R."/>
            <person name="Romand S."/>
            <person name="Hesse F."/>
            <person name="Budach W.E."/>
            <person name="Galosy S."/>
            <person name="Muller D."/>
            <person name="Noll T."/>
            <person name="Wienberg J."/>
            <person name="Jostock T."/>
            <person name="Leonard M."/>
            <person name="Grillari J."/>
            <person name="Tauch A."/>
            <person name="Goesmann A."/>
            <person name="Helk B."/>
            <person name="Mott J.E."/>
            <person name="Puhler A."/>
            <person name="Borth N."/>
        </authorList>
    </citation>
    <scope>NUCLEOTIDE SEQUENCE [LARGE SCALE GENOMIC DNA]</scope>
    <source>
        <strain evidence="2">17A/GY</strain>
    </source>
</reference>
<dbReference type="PANTHER" id="PTHR40389">
    <property type="entry name" value="ENDOGENOUS RETROVIRUS GROUP K MEMBER 24 GAG POLYPROTEIN-RELATED"/>
    <property type="match status" value="1"/>
</dbReference>
<sequence>MIKALSESVSTYGMTAAFTTAQVEALIRHCMTPSDWMSLVRACLTPGQYLDWKAFLIEFANEQAAINRATENTAWDVDILLGQGWFVQQQTGYPLQFFKQINFIATRAWKSLPNKGEVSGNLTKIIQGPMDILLTSNELKLLHLAYGDLAKFEIIMPLLKSKIKSVVDFGVYEKIIHMFLKKTLDLME</sequence>
<dbReference type="Proteomes" id="UP000030759">
    <property type="component" value="Unassembled WGS sequence"/>
</dbReference>
<dbReference type="SUPFAM" id="SSF47943">
    <property type="entry name" value="Retrovirus capsid protein, N-terminal core domain"/>
    <property type="match status" value="1"/>
</dbReference>
<dbReference type="InterPro" id="IPR050195">
    <property type="entry name" value="Primate_lentivir_Gag_pol-like"/>
</dbReference>
<organism evidence="1 2">
    <name type="scientific">Cricetulus griseus</name>
    <name type="common">Chinese hamster</name>
    <name type="synonym">Cricetulus barabensis griseus</name>
    <dbReference type="NCBI Taxonomy" id="10029"/>
    <lineage>
        <taxon>Eukaryota</taxon>
        <taxon>Metazoa</taxon>
        <taxon>Chordata</taxon>
        <taxon>Craniata</taxon>
        <taxon>Vertebrata</taxon>
        <taxon>Euteleostomi</taxon>
        <taxon>Mammalia</taxon>
        <taxon>Eutheria</taxon>
        <taxon>Euarchontoglires</taxon>
        <taxon>Glires</taxon>
        <taxon>Rodentia</taxon>
        <taxon>Myomorpha</taxon>
        <taxon>Muroidea</taxon>
        <taxon>Cricetidae</taxon>
        <taxon>Cricetinae</taxon>
        <taxon>Cricetulus</taxon>
    </lineage>
</organism>
<gene>
    <name evidence="1" type="ORF">H671_6g17075</name>
</gene>
<dbReference type="InterPro" id="IPR008919">
    <property type="entry name" value="Retrov_capsid_N"/>
</dbReference>
<dbReference type="EMBL" id="KE681394">
    <property type="protein sequence ID" value="ERE69554.1"/>
    <property type="molecule type" value="Genomic_DNA"/>
</dbReference>